<organism evidence="2 3">
    <name type="scientific">Actinacidiphila oryziradicis</name>
    <dbReference type="NCBI Taxonomy" id="2571141"/>
    <lineage>
        <taxon>Bacteria</taxon>
        <taxon>Bacillati</taxon>
        <taxon>Actinomycetota</taxon>
        <taxon>Actinomycetes</taxon>
        <taxon>Kitasatosporales</taxon>
        <taxon>Streptomycetaceae</taxon>
        <taxon>Actinacidiphila</taxon>
    </lineage>
</organism>
<gene>
    <name evidence="2" type="ORF">FCI23_09060</name>
</gene>
<dbReference type="OrthoDB" id="4939521at2"/>
<dbReference type="EMBL" id="SUMC01000006">
    <property type="protein sequence ID" value="TKA11953.1"/>
    <property type="molecule type" value="Genomic_DNA"/>
</dbReference>
<comment type="caution">
    <text evidence="2">The sequence shown here is derived from an EMBL/GenBank/DDBJ whole genome shotgun (WGS) entry which is preliminary data.</text>
</comment>
<accession>A0A4U0SRK1</accession>
<proteinExistence type="predicted"/>
<keyword evidence="3" id="KW-1185">Reference proteome</keyword>
<evidence type="ECO:0000256" key="1">
    <source>
        <dbReference type="SAM" id="MobiDB-lite"/>
    </source>
</evidence>
<protein>
    <submittedName>
        <fullName evidence="2">Uncharacterized protein</fullName>
    </submittedName>
</protein>
<dbReference type="Proteomes" id="UP000305778">
    <property type="component" value="Unassembled WGS sequence"/>
</dbReference>
<dbReference type="AlphaFoldDB" id="A0A4U0SRK1"/>
<evidence type="ECO:0000313" key="3">
    <source>
        <dbReference type="Proteomes" id="UP000305778"/>
    </source>
</evidence>
<sequence length="102" mass="11471">MALSPTPRRIVSPARRAHLRHLSERPEGRELIEAKSRVERGHVREALAQLLDYARYVPDRVDRLAALFPRALGAEGTQPAAPLRHQHHPTDRPGRLRSPPGS</sequence>
<name>A0A4U0SRK1_9ACTN</name>
<evidence type="ECO:0000313" key="2">
    <source>
        <dbReference type="EMBL" id="TKA11953.1"/>
    </source>
</evidence>
<feature type="region of interest" description="Disordered" evidence="1">
    <location>
        <begin position="74"/>
        <end position="102"/>
    </location>
</feature>
<reference evidence="2 3" key="1">
    <citation type="submission" date="2019-04" db="EMBL/GenBank/DDBJ databases">
        <title>Streptomyces oryziradicis sp. nov., a novel actinomycete isolated from rhizosphere soil of rice (Oryza sativa L.).</title>
        <authorList>
            <person name="Li C."/>
        </authorList>
    </citation>
    <scope>NUCLEOTIDE SEQUENCE [LARGE SCALE GENOMIC DNA]</scope>
    <source>
        <strain evidence="2 3">NEAU-C40</strain>
    </source>
</reference>